<organism evidence="2 3">
    <name type="scientific">Pseudomonas juntendi</name>
    <dbReference type="NCBI Taxonomy" id="2666183"/>
    <lineage>
        <taxon>Bacteria</taxon>
        <taxon>Pseudomonadati</taxon>
        <taxon>Pseudomonadota</taxon>
        <taxon>Gammaproteobacteria</taxon>
        <taxon>Pseudomonadales</taxon>
        <taxon>Pseudomonadaceae</taxon>
        <taxon>Pseudomonas</taxon>
    </lineage>
</organism>
<proteinExistence type="predicted"/>
<dbReference type="EMBL" id="JACGCZ010000119">
    <property type="protein sequence ID" value="MBA6145883.1"/>
    <property type="molecule type" value="Genomic_DNA"/>
</dbReference>
<accession>A0A7W2LRT6</accession>
<evidence type="ECO:0000313" key="2">
    <source>
        <dbReference type="EMBL" id="MBA6145883.1"/>
    </source>
</evidence>
<comment type="caution">
    <text evidence="2">The sequence shown here is derived from an EMBL/GenBank/DDBJ whole genome shotgun (WGS) entry which is preliminary data.</text>
</comment>
<protein>
    <submittedName>
        <fullName evidence="2">ATP-dependent DNA ligase</fullName>
        <ecNumber evidence="2">6.5.1.1</ecNumber>
    </submittedName>
</protein>
<evidence type="ECO:0000313" key="3">
    <source>
        <dbReference type="Proteomes" id="UP000590738"/>
    </source>
</evidence>
<dbReference type="AlphaFoldDB" id="A0A7W2LRT6"/>
<keyword evidence="2" id="KW-0436">Ligase</keyword>
<sequence>MDDTMLAYMVFAASHPEALSQVQVLTEAEALEAGEALPDLRETMAVQILSAEAKAQRKTLATLVEVILGKAVIEPDAPSTNHVSSLEKYNRMRDFDASPEPSGNRKQSSR</sequence>
<evidence type="ECO:0000256" key="1">
    <source>
        <dbReference type="SAM" id="MobiDB-lite"/>
    </source>
</evidence>
<name>A0A7W2LRT6_9PSED</name>
<dbReference type="GO" id="GO:0003910">
    <property type="term" value="F:DNA ligase (ATP) activity"/>
    <property type="evidence" value="ECO:0007669"/>
    <property type="project" value="UniProtKB-EC"/>
</dbReference>
<reference evidence="2 3" key="1">
    <citation type="submission" date="2020-07" db="EMBL/GenBank/DDBJ databases">
        <title>Diversity of carbapenemase encoding genes among Pseudomonas putida group clinical isolates in a tertiary Brazilian hospital.</title>
        <authorList>
            <person name="Alberto-Lei F."/>
            <person name="Nodari C.S."/>
            <person name="Streling A.P."/>
            <person name="Paulino J.T."/>
            <person name="Bessa-Neto F.O."/>
            <person name="Cayo R."/>
            <person name="Gales A.C."/>
        </authorList>
    </citation>
    <scope>NUCLEOTIDE SEQUENCE [LARGE SCALE GENOMIC DNA]</scope>
    <source>
        <strain evidence="2 3">12273</strain>
    </source>
</reference>
<feature type="non-terminal residue" evidence="2">
    <location>
        <position position="110"/>
    </location>
</feature>
<feature type="region of interest" description="Disordered" evidence="1">
    <location>
        <begin position="76"/>
        <end position="110"/>
    </location>
</feature>
<dbReference type="Proteomes" id="UP000590738">
    <property type="component" value="Unassembled WGS sequence"/>
</dbReference>
<dbReference type="EC" id="6.5.1.1" evidence="2"/>
<gene>
    <name evidence="2" type="primary">ligD</name>
    <name evidence="2" type="ORF">H4B97_26060</name>
</gene>